<keyword evidence="4" id="KW-1185">Reference proteome</keyword>
<evidence type="ECO:0000313" key="3">
    <source>
        <dbReference type="Proteomes" id="UP000184123"/>
    </source>
</evidence>
<dbReference type="EMBL" id="BJXU01000034">
    <property type="protein sequence ID" value="GEN23089.1"/>
    <property type="molecule type" value="Genomic_DNA"/>
</dbReference>
<evidence type="ECO:0000313" key="1">
    <source>
        <dbReference type="EMBL" id="GEN23089.1"/>
    </source>
</evidence>
<dbReference type="OrthoDB" id="8563547at2"/>
<dbReference type="AlphaFoldDB" id="A0A1M7DKS3"/>
<protein>
    <submittedName>
        <fullName evidence="2">Uncharacterized protein</fullName>
    </submittedName>
</protein>
<gene>
    <name evidence="1" type="ORF">HCU01_10380</name>
    <name evidence="2" type="ORF">SAMN05660971_01368</name>
</gene>
<dbReference type="STRING" id="44933.SAMN05660971_01368"/>
<dbReference type="Proteomes" id="UP000321726">
    <property type="component" value="Unassembled WGS sequence"/>
</dbReference>
<evidence type="ECO:0000313" key="4">
    <source>
        <dbReference type="Proteomes" id="UP000321726"/>
    </source>
</evidence>
<organism evidence="2 3">
    <name type="scientific">Halomonas cupida</name>
    <dbReference type="NCBI Taxonomy" id="44933"/>
    <lineage>
        <taxon>Bacteria</taxon>
        <taxon>Pseudomonadati</taxon>
        <taxon>Pseudomonadota</taxon>
        <taxon>Gammaproteobacteria</taxon>
        <taxon>Oceanospirillales</taxon>
        <taxon>Halomonadaceae</taxon>
        <taxon>Halomonas</taxon>
    </lineage>
</organism>
<reference evidence="1 4" key="2">
    <citation type="submission" date="2019-07" db="EMBL/GenBank/DDBJ databases">
        <title>Whole genome shotgun sequence of Halomonas cupida NBRC 102219.</title>
        <authorList>
            <person name="Hosoyama A."/>
            <person name="Uohara A."/>
            <person name="Ohji S."/>
            <person name="Ichikawa N."/>
        </authorList>
    </citation>
    <scope>NUCLEOTIDE SEQUENCE [LARGE SCALE GENOMIC DNA]</scope>
    <source>
        <strain evidence="1 4">NBRC 102219</strain>
    </source>
</reference>
<reference evidence="2 3" key="1">
    <citation type="submission" date="2016-11" db="EMBL/GenBank/DDBJ databases">
        <authorList>
            <person name="Jaros S."/>
            <person name="Januszkiewicz K."/>
            <person name="Wedrychowicz H."/>
        </authorList>
    </citation>
    <scope>NUCLEOTIDE SEQUENCE [LARGE SCALE GENOMIC DNA]</scope>
    <source>
        <strain evidence="2 3">DSM 4740</strain>
    </source>
</reference>
<accession>A0A1M7DKS3</accession>
<name>A0A1M7DKS3_9GAMM</name>
<dbReference type="EMBL" id="FRCA01000003">
    <property type="protein sequence ID" value="SHL79769.1"/>
    <property type="molecule type" value="Genomic_DNA"/>
</dbReference>
<sequence>MTPTLDKPVGHLAYRDLGLPLPVTVLRIGAGYYLGTLNDEGPVSRESAEYFTTHDQALQALASGSWTQRLYA</sequence>
<evidence type="ECO:0000313" key="2">
    <source>
        <dbReference type="EMBL" id="SHL79769.1"/>
    </source>
</evidence>
<dbReference type="RefSeq" id="WP_073434288.1">
    <property type="nucleotide sequence ID" value="NZ_BJXU01000034.1"/>
</dbReference>
<dbReference type="Proteomes" id="UP000184123">
    <property type="component" value="Unassembled WGS sequence"/>
</dbReference>
<proteinExistence type="predicted"/>